<keyword evidence="1" id="KW-0812">Transmembrane</keyword>
<dbReference type="Proteomes" id="UP001262032">
    <property type="component" value="Unassembled WGS sequence"/>
</dbReference>
<evidence type="ECO:0000313" key="2">
    <source>
        <dbReference type="EMBL" id="MDR7165666.1"/>
    </source>
</evidence>
<keyword evidence="1" id="KW-1133">Transmembrane helix</keyword>
<keyword evidence="1" id="KW-0472">Membrane</keyword>
<feature type="transmembrane region" description="Helical" evidence="1">
    <location>
        <begin position="12"/>
        <end position="37"/>
    </location>
</feature>
<protein>
    <submittedName>
        <fullName evidence="2">Uncharacterized protein</fullName>
    </submittedName>
</protein>
<name>A0AAW8NF15_PSEOX</name>
<evidence type="ECO:0000313" key="3">
    <source>
        <dbReference type="Proteomes" id="UP001262032"/>
    </source>
</evidence>
<reference evidence="2" key="1">
    <citation type="submission" date="2023-07" db="EMBL/GenBank/DDBJ databases">
        <title>Sorghum-associated microbial communities from plants grown in Nebraska, USA.</title>
        <authorList>
            <person name="Schachtman D."/>
        </authorList>
    </citation>
    <scope>NUCLEOTIDE SEQUENCE</scope>
    <source>
        <strain evidence="2">BE261</strain>
    </source>
</reference>
<comment type="caution">
    <text evidence="2">The sequence shown here is derived from an EMBL/GenBank/DDBJ whole genome shotgun (WGS) entry which is preliminary data.</text>
</comment>
<dbReference type="AlphaFoldDB" id="A0AAW8NF15"/>
<organism evidence="2 3">
    <name type="scientific">Pseudarthrobacter oxydans</name>
    <name type="common">Arthrobacter oxydans</name>
    <dbReference type="NCBI Taxonomy" id="1671"/>
    <lineage>
        <taxon>Bacteria</taxon>
        <taxon>Bacillati</taxon>
        <taxon>Actinomycetota</taxon>
        <taxon>Actinomycetes</taxon>
        <taxon>Micrococcales</taxon>
        <taxon>Micrococcaceae</taxon>
        <taxon>Pseudarthrobacter</taxon>
    </lineage>
</organism>
<accession>A0AAW8NF15</accession>
<evidence type="ECO:0000256" key="1">
    <source>
        <dbReference type="SAM" id="Phobius"/>
    </source>
</evidence>
<gene>
    <name evidence="2" type="ORF">J2X12_003720</name>
</gene>
<dbReference type="EMBL" id="JAVDWN010000017">
    <property type="protein sequence ID" value="MDR7165666.1"/>
    <property type="molecule type" value="Genomic_DNA"/>
</dbReference>
<sequence>MTTGPYRLVRSPVFTFLGLAIMVPNAVAVAGLTLTGIQIQVRLVEERTCAAFTAPPTPVMPPGPSTSCPARAAFGQALAPRAEA</sequence>
<proteinExistence type="predicted"/>